<evidence type="ECO:0000256" key="4">
    <source>
        <dbReference type="ARBA" id="ARBA00047960"/>
    </source>
</evidence>
<dbReference type="OrthoDB" id="2789670at2759"/>
<dbReference type="InterPro" id="IPR036249">
    <property type="entry name" value="Thioredoxin-like_sf"/>
</dbReference>
<dbReference type="Pfam" id="PF00043">
    <property type="entry name" value="GST_C"/>
    <property type="match status" value="1"/>
</dbReference>
<comment type="similarity">
    <text evidence="1">Belongs to the GST superfamily.</text>
</comment>
<dbReference type="SUPFAM" id="SSF52833">
    <property type="entry name" value="Thioredoxin-like"/>
    <property type="match status" value="1"/>
</dbReference>
<name>A0A0A1SVM4_9HYPO</name>
<evidence type="ECO:0000256" key="1">
    <source>
        <dbReference type="ARBA" id="ARBA00007409"/>
    </source>
</evidence>
<dbReference type="STRING" id="1531966.A0A0A1SVM4"/>
<evidence type="ECO:0000256" key="2">
    <source>
        <dbReference type="ARBA" id="ARBA00012452"/>
    </source>
</evidence>
<dbReference type="PANTHER" id="PTHR44051:SF20">
    <property type="entry name" value="GLUTATHIONE TRANSFERASE 1 (EUROFUNG)"/>
    <property type="match status" value="1"/>
</dbReference>
<protein>
    <recommendedName>
        <fullName evidence="2">glutathione transferase</fullName>
        <ecNumber evidence="2">2.5.1.18</ecNumber>
    </recommendedName>
</protein>
<accession>A0A0A1SVM4</accession>
<evidence type="ECO:0000313" key="8">
    <source>
        <dbReference type="Proteomes" id="UP000039046"/>
    </source>
</evidence>
<keyword evidence="8" id="KW-1185">Reference proteome</keyword>
<dbReference type="SUPFAM" id="SSF47616">
    <property type="entry name" value="GST C-terminal domain-like"/>
    <property type="match status" value="1"/>
</dbReference>
<dbReference type="PANTHER" id="PTHR44051">
    <property type="entry name" value="GLUTATHIONE S-TRANSFERASE-RELATED"/>
    <property type="match status" value="1"/>
</dbReference>
<dbReference type="PROSITE" id="PS50404">
    <property type="entry name" value="GST_NTER"/>
    <property type="match status" value="1"/>
</dbReference>
<reference evidence="7 8" key="1">
    <citation type="journal article" date="2015" name="Genome Announc.">
        <title>Draft Genome Sequence and Gene Annotation of the Entomopathogenic Fungus Verticillium hemipterigenum.</title>
        <authorList>
            <person name="Horn F."/>
            <person name="Habel A."/>
            <person name="Scharf D.H."/>
            <person name="Dworschak J."/>
            <person name="Brakhage A.A."/>
            <person name="Guthke R."/>
            <person name="Hertweck C."/>
            <person name="Linde J."/>
        </authorList>
    </citation>
    <scope>NUCLEOTIDE SEQUENCE [LARGE SCALE GENOMIC DNA]</scope>
</reference>
<feature type="domain" description="GST N-terminal" evidence="5">
    <location>
        <begin position="1"/>
        <end position="102"/>
    </location>
</feature>
<dbReference type="SFLD" id="SFLDS00019">
    <property type="entry name" value="Glutathione_Transferase_(cytos"/>
    <property type="match status" value="1"/>
</dbReference>
<dbReference type="GO" id="GO:0004364">
    <property type="term" value="F:glutathione transferase activity"/>
    <property type="evidence" value="ECO:0007669"/>
    <property type="project" value="UniProtKB-EC"/>
</dbReference>
<dbReference type="AlphaFoldDB" id="A0A0A1SVM4"/>
<dbReference type="PROSITE" id="PS50405">
    <property type="entry name" value="GST_CTER"/>
    <property type="match status" value="1"/>
</dbReference>
<dbReference type="EMBL" id="CDHN01000001">
    <property type="protein sequence ID" value="CEJ82326.1"/>
    <property type="molecule type" value="Genomic_DNA"/>
</dbReference>
<organism evidence="7 8">
    <name type="scientific">[Torrubiella] hemipterigena</name>
    <dbReference type="NCBI Taxonomy" id="1531966"/>
    <lineage>
        <taxon>Eukaryota</taxon>
        <taxon>Fungi</taxon>
        <taxon>Dikarya</taxon>
        <taxon>Ascomycota</taxon>
        <taxon>Pezizomycotina</taxon>
        <taxon>Sordariomycetes</taxon>
        <taxon>Hypocreomycetidae</taxon>
        <taxon>Hypocreales</taxon>
        <taxon>Clavicipitaceae</taxon>
        <taxon>Clavicipitaceae incertae sedis</taxon>
        <taxon>'Torrubiella' clade</taxon>
    </lineage>
</organism>
<dbReference type="Gene3D" id="1.20.1050.130">
    <property type="match status" value="1"/>
</dbReference>
<evidence type="ECO:0000259" key="6">
    <source>
        <dbReference type="PROSITE" id="PS50405"/>
    </source>
</evidence>
<feature type="domain" description="GST C-terminal" evidence="6">
    <location>
        <begin position="108"/>
        <end position="235"/>
    </location>
</feature>
<dbReference type="Pfam" id="PF13409">
    <property type="entry name" value="GST_N_2"/>
    <property type="match status" value="1"/>
</dbReference>
<dbReference type="InterPro" id="IPR040079">
    <property type="entry name" value="Glutathione_S-Trfase"/>
</dbReference>
<dbReference type="InterPro" id="IPR010987">
    <property type="entry name" value="Glutathione-S-Trfase_C-like"/>
</dbReference>
<evidence type="ECO:0000256" key="3">
    <source>
        <dbReference type="ARBA" id="ARBA00022679"/>
    </source>
</evidence>
<dbReference type="EC" id="2.5.1.18" evidence="2"/>
<gene>
    <name evidence="7" type="ORF">VHEMI02397</name>
</gene>
<evidence type="ECO:0000259" key="5">
    <source>
        <dbReference type="PROSITE" id="PS50404"/>
    </source>
</evidence>
<comment type="catalytic activity">
    <reaction evidence="4">
        <text>RX + glutathione = an S-substituted glutathione + a halide anion + H(+)</text>
        <dbReference type="Rhea" id="RHEA:16437"/>
        <dbReference type="ChEBI" id="CHEBI:15378"/>
        <dbReference type="ChEBI" id="CHEBI:16042"/>
        <dbReference type="ChEBI" id="CHEBI:17792"/>
        <dbReference type="ChEBI" id="CHEBI:57925"/>
        <dbReference type="ChEBI" id="CHEBI:90779"/>
        <dbReference type="EC" id="2.5.1.18"/>
    </reaction>
</comment>
<proteinExistence type="inferred from homology"/>
<dbReference type="InterPro" id="IPR004046">
    <property type="entry name" value="GST_C"/>
</dbReference>
<dbReference type="InterPro" id="IPR004045">
    <property type="entry name" value="Glutathione_S-Trfase_N"/>
</dbReference>
<keyword evidence="3" id="KW-0808">Transferase</keyword>
<dbReference type="Proteomes" id="UP000039046">
    <property type="component" value="Unassembled WGS sequence"/>
</dbReference>
<dbReference type="HOGENOM" id="CLU_011226_14_2_1"/>
<sequence>MAVDSIEDRPKDIPSEGLVLFVVKATQTSTHNTVKPLILIEELNIPHSYYVVQSVSAPWFNKVNPHKMVPALEDSAHSNHRFSVWESTATLTYLADAYDRNGDFGGRTVAERAEIGNWLTLHTAGLGPTAKYWLYFERLFEEKVPKTVAKLKSNVEKQYDILENRLAEPGQQYLALKDRPTIADIATIPFANEECADLFGMDLGKWPHIVDWSRRMLARPAVQRARERVAKMGHE</sequence>
<dbReference type="SFLD" id="SFLDG00358">
    <property type="entry name" value="Main_(cytGST)"/>
    <property type="match status" value="1"/>
</dbReference>
<evidence type="ECO:0000313" key="7">
    <source>
        <dbReference type="EMBL" id="CEJ82326.1"/>
    </source>
</evidence>
<dbReference type="InterPro" id="IPR036282">
    <property type="entry name" value="Glutathione-S-Trfase_C_sf"/>
</dbReference>